<dbReference type="AlphaFoldDB" id="X1G751"/>
<evidence type="ECO:0000313" key="1">
    <source>
        <dbReference type="EMBL" id="GAH37389.1"/>
    </source>
</evidence>
<name>X1G751_9ZZZZ</name>
<organism evidence="1">
    <name type="scientific">marine sediment metagenome</name>
    <dbReference type="NCBI Taxonomy" id="412755"/>
    <lineage>
        <taxon>unclassified sequences</taxon>
        <taxon>metagenomes</taxon>
        <taxon>ecological metagenomes</taxon>
    </lineage>
</organism>
<reference evidence="1" key="1">
    <citation type="journal article" date="2014" name="Front. Microbiol.">
        <title>High frequency of phylogenetically diverse reductive dehalogenase-homologous genes in deep subseafloor sedimentary metagenomes.</title>
        <authorList>
            <person name="Kawai M."/>
            <person name="Futagami T."/>
            <person name="Toyoda A."/>
            <person name="Takaki Y."/>
            <person name="Nishi S."/>
            <person name="Hori S."/>
            <person name="Arai W."/>
            <person name="Tsubouchi T."/>
            <person name="Morono Y."/>
            <person name="Uchiyama I."/>
            <person name="Ito T."/>
            <person name="Fujiyama A."/>
            <person name="Inagaki F."/>
            <person name="Takami H."/>
        </authorList>
    </citation>
    <scope>NUCLEOTIDE SEQUENCE</scope>
    <source>
        <strain evidence="1">Expedition CK06-06</strain>
    </source>
</reference>
<protein>
    <submittedName>
        <fullName evidence="1">Uncharacterized protein</fullName>
    </submittedName>
</protein>
<dbReference type="EMBL" id="BARU01005509">
    <property type="protein sequence ID" value="GAH37389.1"/>
    <property type="molecule type" value="Genomic_DNA"/>
</dbReference>
<comment type="caution">
    <text evidence="1">The sequence shown here is derived from an EMBL/GenBank/DDBJ whole genome shotgun (WGS) entry which is preliminary data.</text>
</comment>
<gene>
    <name evidence="1" type="ORF">S03H2_10738</name>
</gene>
<sequence length="142" mass="16310">MGIFNFKKDDNLGNVTQVDTTRVFIRVPTSEKLTEAKVGRLTALQGRPGEWLIAMVERVIRKFYEEKPAKEEEKDYEVVETEENIVHLILVGTLRDKEGEKENVFTRSVLSVPNIRVSFEYLLDKNPTFQGPVNKVLSIIEV</sequence>
<proteinExistence type="predicted"/>
<accession>X1G751</accession>